<keyword evidence="5 8" id="KW-0812">Transmembrane</keyword>
<keyword evidence="3" id="KW-0813">Transport</keyword>
<keyword evidence="4" id="KW-1003">Cell membrane</keyword>
<keyword evidence="6 8" id="KW-1133">Transmembrane helix</keyword>
<dbReference type="InterPro" id="IPR011606">
    <property type="entry name" value="Brnchd-chn_aa_trnsp_permease"/>
</dbReference>
<evidence type="ECO:0000256" key="3">
    <source>
        <dbReference type="ARBA" id="ARBA00022448"/>
    </source>
</evidence>
<feature type="transmembrane region" description="Helical" evidence="8">
    <location>
        <begin position="128"/>
        <end position="149"/>
    </location>
</feature>
<sequence>MQQIVKGLTDSLSIGAAYLPIAFSFGLAALEAGFSPAAAVLLSALVFAGASQFVMLALMATGTGMMAVVVTVLLMNVRHLFYGPALLAKLGSGRPSWPTPLLAFGLTDEVFATASGKLGQIPLADREGWYVGLQVGAYSIWVLGTALGAMFGRQLSAQSAFWSDAMSFVLPALFLALLLEIAAQTRWLVLLGAALTTTAALPFMPAYLALLLGMVAGAALGYRRGVS</sequence>
<dbReference type="RefSeq" id="WP_045531114.1">
    <property type="nucleotide sequence ID" value="NZ_AP014568.1"/>
</dbReference>
<comment type="similarity">
    <text evidence="2">Belongs to the AzlC family.</text>
</comment>
<evidence type="ECO:0000256" key="5">
    <source>
        <dbReference type="ARBA" id="ARBA00022692"/>
    </source>
</evidence>
<evidence type="ECO:0000256" key="7">
    <source>
        <dbReference type="ARBA" id="ARBA00023136"/>
    </source>
</evidence>
<accession>A0A060NHL9</accession>
<name>A0A060NHL9_9BURK</name>
<dbReference type="GO" id="GO:1903785">
    <property type="term" value="P:L-valine transmembrane transport"/>
    <property type="evidence" value="ECO:0007669"/>
    <property type="project" value="TreeGrafter"/>
</dbReference>
<dbReference type="HOGENOM" id="CLU_065777_0_1_4"/>
<evidence type="ECO:0000256" key="8">
    <source>
        <dbReference type="SAM" id="Phobius"/>
    </source>
</evidence>
<keyword evidence="10" id="KW-1185">Reference proteome</keyword>
<keyword evidence="7 8" id="KW-0472">Membrane</keyword>
<dbReference type="GO" id="GO:0005886">
    <property type="term" value="C:plasma membrane"/>
    <property type="evidence" value="ECO:0007669"/>
    <property type="project" value="UniProtKB-SubCell"/>
</dbReference>
<evidence type="ECO:0000313" key="10">
    <source>
        <dbReference type="Proteomes" id="UP000067461"/>
    </source>
</evidence>
<evidence type="ECO:0000256" key="4">
    <source>
        <dbReference type="ARBA" id="ARBA00022475"/>
    </source>
</evidence>
<dbReference type="KEGG" id="cbaa:SRAA_0788"/>
<dbReference type="AlphaFoldDB" id="A0A060NHL9"/>
<evidence type="ECO:0000313" key="9">
    <source>
        <dbReference type="EMBL" id="BAO80642.1"/>
    </source>
</evidence>
<dbReference type="Proteomes" id="UP000067461">
    <property type="component" value="Chromosome"/>
</dbReference>
<gene>
    <name evidence="9" type="ORF">SRAA_0788</name>
</gene>
<feature type="transmembrane region" description="Helical" evidence="8">
    <location>
        <begin position="65"/>
        <end position="87"/>
    </location>
</feature>
<reference evidence="9 10" key="1">
    <citation type="journal article" date="2014" name="Nat. Commun.">
        <title>Physiological and genomic features of highly alkaliphilic hydrogen-utilizing Betaproteobacteria from a continental serpentinizing site.</title>
        <authorList>
            <person name="Suzuki S."/>
            <person name="Kuenen J.G."/>
            <person name="Schipper K."/>
            <person name="van der Velde S."/>
            <person name="Ishii S."/>
            <person name="Wu A."/>
            <person name="Sorokin D.Y."/>
            <person name="Tenney A."/>
            <person name="Meng X.Y."/>
            <person name="Morrill P.L."/>
            <person name="Kamagata Y."/>
            <person name="Muyzer G."/>
            <person name="Nealson K.H."/>
        </authorList>
    </citation>
    <scope>NUCLEOTIDE SEQUENCE [LARGE SCALE GENOMIC DNA]</scope>
    <source>
        <strain evidence="9 10">A1</strain>
    </source>
</reference>
<proteinExistence type="inferred from homology"/>
<feature type="transmembrane region" description="Helical" evidence="8">
    <location>
        <begin position="161"/>
        <end position="183"/>
    </location>
</feature>
<evidence type="ECO:0000256" key="1">
    <source>
        <dbReference type="ARBA" id="ARBA00004651"/>
    </source>
</evidence>
<evidence type="ECO:0000256" key="6">
    <source>
        <dbReference type="ARBA" id="ARBA00022989"/>
    </source>
</evidence>
<organism evidence="9 10">
    <name type="scientific">Serpentinimonas raichei</name>
    <dbReference type="NCBI Taxonomy" id="1458425"/>
    <lineage>
        <taxon>Bacteria</taxon>
        <taxon>Pseudomonadati</taxon>
        <taxon>Pseudomonadota</taxon>
        <taxon>Betaproteobacteria</taxon>
        <taxon>Burkholderiales</taxon>
        <taxon>Comamonadaceae</taxon>
        <taxon>Serpentinimonas</taxon>
    </lineage>
</organism>
<dbReference type="PANTHER" id="PTHR34979">
    <property type="entry name" value="INNER MEMBRANE PROTEIN YGAZ"/>
    <property type="match status" value="1"/>
</dbReference>
<evidence type="ECO:0000256" key="2">
    <source>
        <dbReference type="ARBA" id="ARBA00010735"/>
    </source>
</evidence>
<feature type="transmembrane region" description="Helical" evidence="8">
    <location>
        <begin position="12"/>
        <end position="30"/>
    </location>
</feature>
<dbReference type="EMBL" id="AP014568">
    <property type="protein sequence ID" value="BAO80642.1"/>
    <property type="molecule type" value="Genomic_DNA"/>
</dbReference>
<dbReference type="PANTHER" id="PTHR34979:SF1">
    <property type="entry name" value="INNER MEMBRANE PROTEIN YGAZ"/>
    <property type="match status" value="1"/>
</dbReference>
<comment type="subcellular location">
    <subcellularLocation>
        <location evidence="1">Cell membrane</location>
        <topology evidence="1">Multi-pass membrane protein</topology>
    </subcellularLocation>
</comment>
<protein>
    <submittedName>
        <fullName evidence="9">Predicted branched-chain amino acid permease, azaleucine resistance</fullName>
    </submittedName>
</protein>
<dbReference type="Pfam" id="PF03591">
    <property type="entry name" value="AzlC"/>
    <property type="match status" value="1"/>
</dbReference>
<dbReference type="STRING" id="1458425.SRAA_0788"/>
<dbReference type="OrthoDB" id="3177005at2"/>